<evidence type="ECO:0000313" key="6">
    <source>
        <dbReference type="Proteomes" id="UP000184444"/>
    </source>
</evidence>
<proteinExistence type="predicted"/>
<dbReference type="PROSITE" id="PS51257">
    <property type="entry name" value="PROKAR_LIPOPROTEIN"/>
    <property type="match status" value="1"/>
</dbReference>
<keyword evidence="6" id="KW-1185">Reference proteome</keyword>
<organism evidence="5 6">
    <name type="scientific">Paracoccus solventivorans</name>
    <dbReference type="NCBI Taxonomy" id="53463"/>
    <lineage>
        <taxon>Bacteria</taxon>
        <taxon>Pseudomonadati</taxon>
        <taxon>Pseudomonadota</taxon>
        <taxon>Alphaproteobacteria</taxon>
        <taxon>Rhodobacterales</taxon>
        <taxon>Paracoccaceae</taxon>
        <taxon>Paracoccus</taxon>
    </lineage>
</organism>
<feature type="signal peptide" evidence="3">
    <location>
        <begin position="1"/>
        <end position="24"/>
    </location>
</feature>
<evidence type="ECO:0000256" key="2">
    <source>
        <dbReference type="SAM" id="MobiDB-lite"/>
    </source>
</evidence>
<dbReference type="Proteomes" id="UP000184444">
    <property type="component" value="Unassembled WGS sequence"/>
</dbReference>
<evidence type="ECO:0000256" key="1">
    <source>
        <dbReference type="ARBA" id="ARBA00022729"/>
    </source>
</evidence>
<dbReference type="InterPro" id="IPR025232">
    <property type="entry name" value="DUF4174"/>
</dbReference>
<feature type="region of interest" description="Disordered" evidence="2">
    <location>
        <begin position="157"/>
        <end position="186"/>
    </location>
</feature>
<feature type="compositionally biased region" description="Low complexity" evidence="2">
    <location>
        <begin position="42"/>
        <end position="58"/>
    </location>
</feature>
<dbReference type="AlphaFoldDB" id="A0A1M7JQ17"/>
<dbReference type="EMBL" id="FRCK01000013">
    <property type="protein sequence ID" value="SHM55104.1"/>
    <property type="molecule type" value="Genomic_DNA"/>
</dbReference>
<protein>
    <recommendedName>
        <fullName evidence="4">DUF4174 domain-containing protein</fullName>
    </recommendedName>
</protein>
<name>A0A1M7JQ17_9RHOB</name>
<accession>A0A1M7JQ17</accession>
<sequence>MIRFLLGKLTGLALVLMSCGPVLAMGGSTPPPDSIAVERAAPARPGATPRDDGAAAPAAPQPPAAEQLDIRAATDITPEALLFERRPVVVFADTPADAAFATQMELLQRDPAALARRGVTVITDTDPAAQSPWRQKLRPRGFSLMVLDLDGTVIDRKPSPWDSREIGRAIDKTPVRRSESRAHGGR</sequence>
<feature type="domain" description="DUF4174" evidence="4">
    <location>
        <begin position="84"/>
        <end position="179"/>
    </location>
</feature>
<dbReference type="STRING" id="53463.SAMN05444389_11343"/>
<reference evidence="6" key="1">
    <citation type="submission" date="2016-11" db="EMBL/GenBank/DDBJ databases">
        <authorList>
            <person name="Varghese N."/>
            <person name="Submissions S."/>
        </authorList>
    </citation>
    <scope>NUCLEOTIDE SEQUENCE [LARGE SCALE GENOMIC DNA]</scope>
    <source>
        <strain evidence="6">DSM 6637</strain>
    </source>
</reference>
<evidence type="ECO:0000313" key="5">
    <source>
        <dbReference type="EMBL" id="SHM55104.1"/>
    </source>
</evidence>
<dbReference type="Pfam" id="PF13778">
    <property type="entry name" value="DUF4174"/>
    <property type="match status" value="1"/>
</dbReference>
<gene>
    <name evidence="5" type="ORF">SAMN05444389_11343</name>
</gene>
<evidence type="ECO:0000259" key="4">
    <source>
        <dbReference type="Pfam" id="PF13778"/>
    </source>
</evidence>
<feature type="region of interest" description="Disordered" evidence="2">
    <location>
        <begin position="42"/>
        <end position="65"/>
    </location>
</feature>
<keyword evidence="1 3" id="KW-0732">Signal</keyword>
<evidence type="ECO:0000256" key="3">
    <source>
        <dbReference type="SAM" id="SignalP"/>
    </source>
</evidence>
<feature type="chain" id="PRO_5012252304" description="DUF4174 domain-containing protein" evidence="3">
    <location>
        <begin position="25"/>
        <end position="186"/>
    </location>
</feature>